<accession>A0A817XBW9</accession>
<dbReference type="Proteomes" id="UP000663865">
    <property type="component" value="Unassembled WGS sequence"/>
</dbReference>
<dbReference type="InterPro" id="IPR016169">
    <property type="entry name" value="FAD-bd_PCMH_sub2"/>
</dbReference>
<dbReference type="Gene3D" id="3.30.465.10">
    <property type="match status" value="1"/>
</dbReference>
<name>A0A817XBW9_9BILA</name>
<proteinExistence type="predicted"/>
<dbReference type="EMBL" id="CAJNYV010000529">
    <property type="protein sequence ID" value="CAF3366150.1"/>
    <property type="molecule type" value="Genomic_DNA"/>
</dbReference>
<comment type="caution">
    <text evidence="1">The sequence shown here is derived from an EMBL/GenBank/DDBJ whole genome shotgun (WGS) entry which is preliminary data.</text>
</comment>
<dbReference type="AlphaFoldDB" id="A0A817XBW9"/>
<organism evidence="1 2">
    <name type="scientific">Rotaria socialis</name>
    <dbReference type="NCBI Taxonomy" id="392032"/>
    <lineage>
        <taxon>Eukaryota</taxon>
        <taxon>Metazoa</taxon>
        <taxon>Spiralia</taxon>
        <taxon>Gnathifera</taxon>
        <taxon>Rotifera</taxon>
        <taxon>Eurotatoria</taxon>
        <taxon>Bdelloidea</taxon>
        <taxon>Philodinida</taxon>
        <taxon>Philodinidae</taxon>
        <taxon>Rotaria</taxon>
    </lineage>
</organism>
<sequence length="337" mass="38547">MAGVIQYFRDEFLPVHQNAEYIDRSSLVQKLKNFTPILLQCTKPEESVQNMPAVVIMNFSSNYGEKLKISFLNKGFTALANIIQRNGSNIHARAQLTLMVHITKMEMQLWLVVLLFMKIEDLSARTNLTQQLEQWKSIALKTISHPQIIKLIEDLMHEVFGRNTEIKTMTKTPIQVYFISIDFPTLRGFPGLNELLINDNYFSTKIFEWKSNTRLLNSITKMDLITIALHECAHVRIRQQVDDINMSPRKMLQFCQIKKPKCDQEFGCGCECSHHEQSHPHPQDELLPYNLVPVVVPELKSLTVGRVLAGTGLESSSFLYGQFGDSLIEATYILSDG</sequence>
<reference evidence="1" key="1">
    <citation type="submission" date="2021-02" db="EMBL/GenBank/DDBJ databases">
        <authorList>
            <person name="Nowell W R."/>
        </authorList>
    </citation>
    <scope>NUCLEOTIDE SEQUENCE</scope>
</reference>
<protein>
    <submittedName>
        <fullName evidence="1">Uncharacterized protein</fullName>
    </submittedName>
</protein>
<evidence type="ECO:0000313" key="2">
    <source>
        <dbReference type="Proteomes" id="UP000663865"/>
    </source>
</evidence>
<gene>
    <name evidence="1" type="ORF">KIK155_LOCUS4953</name>
</gene>
<evidence type="ECO:0000313" key="1">
    <source>
        <dbReference type="EMBL" id="CAF3366150.1"/>
    </source>
</evidence>